<reference evidence="2" key="1">
    <citation type="submission" date="2022-12" db="EMBL/GenBank/DDBJ databases">
        <title>Isolation and characterisation of novel Methanocorpusculum spp. from native Australian herbivores indicates the genus is ancestrally host-associated.</title>
        <authorList>
            <person name="Volmer J.G."/>
            <person name="Soo R.M."/>
            <person name="Evans P.N."/>
            <person name="Hoedt E.C."/>
            <person name="Astorga Alsina A.L."/>
            <person name="Woodcroft B.J."/>
            <person name="Tyson G.W."/>
            <person name="Hugenholtz P."/>
            <person name="Morrison M."/>
        </authorList>
    </citation>
    <scope>NUCLEOTIDE SEQUENCE</scope>
    <source>
        <strain evidence="2">CW153</strain>
    </source>
</reference>
<keyword evidence="3" id="KW-1185">Reference proteome</keyword>
<dbReference type="InterPro" id="IPR036390">
    <property type="entry name" value="WH_DNA-bd_sf"/>
</dbReference>
<evidence type="ECO:0000313" key="2">
    <source>
        <dbReference type="EMBL" id="MCZ0861744.1"/>
    </source>
</evidence>
<dbReference type="InterPro" id="IPR005471">
    <property type="entry name" value="Tscrpt_reg_IclR_N"/>
</dbReference>
<sequence length="191" mass="21575">MLPNDRDAGIDLVMNTLKDNKYGLSIAEVSRKSGMNRNSAAKYLNILVTLGQVEMQIVGPARVYHLSPRMPISPAFFSFLPDPAIFIAENGEILKVNKLFAEYFSLYARTVIGKKICETSLDILHEMEQLPAYQTARSGKIPDERGWIQVDTKSGRYLLWIVPTVFFDGRPSVMCEIVPWREDKTVSSTKD</sequence>
<gene>
    <name evidence="2" type="ORF">O0S09_00550</name>
</gene>
<dbReference type="InterPro" id="IPR035965">
    <property type="entry name" value="PAS-like_dom_sf"/>
</dbReference>
<evidence type="ECO:0000313" key="3">
    <source>
        <dbReference type="Proteomes" id="UP001141336"/>
    </source>
</evidence>
<name>A0ABT4IJ28_9EURY</name>
<proteinExistence type="predicted"/>
<dbReference type="SUPFAM" id="SSF46785">
    <property type="entry name" value="Winged helix' DNA-binding domain"/>
    <property type="match status" value="1"/>
</dbReference>
<organism evidence="2 3">
    <name type="scientific">Methanocorpusculum vombati</name>
    <dbReference type="NCBI Taxonomy" id="3002864"/>
    <lineage>
        <taxon>Archaea</taxon>
        <taxon>Methanobacteriati</taxon>
        <taxon>Methanobacteriota</taxon>
        <taxon>Stenosarchaea group</taxon>
        <taxon>Methanomicrobia</taxon>
        <taxon>Methanomicrobiales</taxon>
        <taxon>Methanocorpusculaceae</taxon>
        <taxon>Methanocorpusculum</taxon>
    </lineage>
</organism>
<dbReference type="SUPFAM" id="SSF55785">
    <property type="entry name" value="PYP-like sensor domain (PAS domain)"/>
    <property type="match status" value="1"/>
</dbReference>
<comment type="caution">
    <text evidence="2">The sequence shown here is derived from an EMBL/GenBank/DDBJ whole genome shotgun (WGS) entry which is preliminary data.</text>
</comment>
<accession>A0ABT4IJ28</accession>
<protein>
    <submittedName>
        <fullName evidence="2">PAS domain S-box protein</fullName>
    </submittedName>
</protein>
<dbReference type="InterPro" id="IPR036388">
    <property type="entry name" value="WH-like_DNA-bd_sf"/>
</dbReference>
<dbReference type="InterPro" id="IPR000014">
    <property type="entry name" value="PAS"/>
</dbReference>
<dbReference type="Pfam" id="PF09339">
    <property type="entry name" value="HTH_IclR"/>
    <property type="match status" value="1"/>
</dbReference>
<dbReference type="EMBL" id="JAPTGC010000001">
    <property type="protein sequence ID" value="MCZ0861744.1"/>
    <property type="molecule type" value="Genomic_DNA"/>
</dbReference>
<evidence type="ECO:0000259" key="1">
    <source>
        <dbReference type="Pfam" id="PF09339"/>
    </source>
</evidence>
<dbReference type="RefSeq" id="WP_268921924.1">
    <property type="nucleotide sequence ID" value="NZ_JAPTGC010000001.1"/>
</dbReference>
<feature type="domain" description="HTH iclR-type" evidence="1">
    <location>
        <begin position="13"/>
        <end position="54"/>
    </location>
</feature>
<dbReference type="Proteomes" id="UP001141336">
    <property type="component" value="Unassembled WGS sequence"/>
</dbReference>
<dbReference type="Gene3D" id="1.10.10.10">
    <property type="entry name" value="Winged helix-like DNA-binding domain superfamily/Winged helix DNA-binding domain"/>
    <property type="match status" value="1"/>
</dbReference>
<dbReference type="NCBIfam" id="TIGR00229">
    <property type="entry name" value="sensory_box"/>
    <property type="match status" value="1"/>
</dbReference>